<dbReference type="EC" id="2.1.1.14" evidence="1"/>
<dbReference type="STRING" id="523844.MSTHT_1853"/>
<dbReference type="GO" id="GO:0003871">
    <property type="term" value="F:5-methyltetrahydropteroyltriglutamate-homocysteine S-methyltransferase activity"/>
    <property type="evidence" value="ECO:0007669"/>
    <property type="project" value="UniProtKB-EC"/>
</dbReference>
<sequence>MQEIIFIDGGSIPTPEGITREWVKTAAENRDEDEKLFSMIREAFRKKIDVGVHVPTYPQFRDMIGQFLDIIKDEKNCYEPYVLKEENAKILEMEIIDEVAKQYREETGETLEVRVCVAGPTDLYLQAFGETNYVDAYHVLALDIENFIKQAFVAAKNFKIKVIALDEPSLGINDRIQFSDADIISALTVVSTYARKQGVDVEIHLHSPLKYKLVCETPINVLGFEYAATPSYLNLLDKQVLEDSNTYIRLGVSRTDISSLIGIVNETYGVNAWKDREYMQKIVTDLETPEVIKKRLETGYSVLGDQIKYASPDCGLAFWPDQELAFKLLENTAKGVNEFNAENVRQEE</sequence>
<proteinExistence type="predicted"/>
<dbReference type="KEGG" id="mthr:MSTHT_1853"/>
<keyword evidence="1" id="KW-0808">Transferase</keyword>
<protein>
    <submittedName>
        <fullName evidence="1">5-methyltetrahydropteroyltriglutamate--homocysteine methyltransferase</fullName>
        <ecNumber evidence="1">2.1.1.14</ecNumber>
    </submittedName>
</protein>
<dbReference type="RefSeq" id="WP_048167615.1">
    <property type="nucleotide sequence ID" value="NZ_CP009501.1"/>
</dbReference>
<dbReference type="GeneID" id="41602772"/>
<name>A0A0E3NCS3_METTT</name>
<accession>A0A0E3NCS3</accession>
<dbReference type="OrthoDB" id="17656at2157"/>
<dbReference type="EMBL" id="CP009501">
    <property type="protein sequence ID" value="AKB13611.1"/>
    <property type="molecule type" value="Genomic_DNA"/>
</dbReference>
<evidence type="ECO:0000313" key="1">
    <source>
        <dbReference type="EMBL" id="AKB13611.1"/>
    </source>
</evidence>
<organism evidence="1 2">
    <name type="scientific">Methanosarcina thermophila (strain ATCC 43570 / DSM 1825 / OCM 12 / VKM B-1830 / TM-1)</name>
    <dbReference type="NCBI Taxonomy" id="523844"/>
    <lineage>
        <taxon>Archaea</taxon>
        <taxon>Methanobacteriati</taxon>
        <taxon>Methanobacteriota</taxon>
        <taxon>Stenosarchaea group</taxon>
        <taxon>Methanomicrobia</taxon>
        <taxon>Methanosarcinales</taxon>
        <taxon>Methanosarcinaceae</taxon>
        <taxon>Methanosarcina</taxon>
    </lineage>
</organism>
<dbReference type="GO" id="GO:0032259">
    <property type="term" value="P:methylation"/>
    <property type="evidence" value="ECO:0007669"/>
    <property type="project" value="UniProtKB-KW"/>
</dbReference>
<dbReference type="HOGENOM" id="CLU_893117_0_0_2"/>
<dbReference type="SUPFAM" id="SSF51726">
    <property type="entry name" value="UROD/MetE-like"/>
    <property type="match status" value="1"/>
</dbReference>
<reference evidence="1 2" key="1">
    <citation type="submission" date="2014-07" db="EMBL/GenBank/DDBJ databases">
        <title>Methanogenic archaea and the global carbon cycle.</title>
        <authorList>
            <person name="Henriksen J.R."/>
            <person name="Luke J."/>
            <person name="Reinhart S."/>
            <person name="Benedict M.N."/>
            <person name="Youngblut N.D."/>
            <person name="Metcalf M.E."/>
            <person name="Whitaker R.J."/>
            <person name="Metcalf W.W."/>
        </authorList>
    </citation>
    <scope>NUCLEOTIDE SEQUENCE [LARGE SCALE GENOMIC DNA]</scope>
    <source>
        <strain evidence="2">ATCC 43570 / DSM 1825 / OCM 12 / VKM B-1830 / TM-1</strain>
    </source>
</reference>
<dbReference type="AlphaFoldDB" id="A0A0E3NCS3"/>
<keyword evidence="1" id="KW-0489">Methyltransferase</keyword>
<dbReference type="Proteomes" id="UP000066529">
    <property type="component" value="Chromosome"/>
</dbReference>
<evidence type="ECO:0000313" key="2">
    <source>
        <dbReference type="Proteomes" id="UP000066529"/>
    </source>
</evidence>
<dbReference type="Gene3D" id="3.20.20.210">
    <property type="match status" value="1"/>
</dbReference>
<dbReference type="CDD" id="cd03310">
    <property type="entry name" value="CIMS_like"/>
    <property type="match status" value="1"/>
</dbReference>
<dbReference type="PATRIC" id="fig|523844.20.peg.2285"/>
<dbReference type="InterPro" id="IPR038071">
    <property type="entry name" value="UROD/MetE-like_sf"/>
</dbReference>
<gene>
    <name evidence="1" type="ORF">MSTHT_1853</name>
</gene>
<dbReference type="NCBIfam" id="NF004712">
    <property type="entry name" value="PRK06052.1"/>
    <property type="match status" value="1"/>
</dbReference>